<feature type="transmembrane region" description="Helical" evidence="10">
    <location>
        <begin position="184"/>
        <end position="205"/>
    </location>
</feature>
<dbReference type="InterPro" id="IPR015683">
    <property type="entry name" value="Ionotropic_Glu_rcpt"/>
</dbReference>
<evidence type="ECO:0000256" key="9">
    <source>
        <dbReference type="ARBA" id="ARBA00023303"/>
    </source>
</evidence>
<dbReference type="PRINTS" id="PR00169">
    <property type="entry name" value="KCHANNEL"/>
</dbReference>
<dbReference type="EMBL" id="FNQF01000004">
    <property type="protein sequence ID" value="SEA23756.1"/>
    <property type="molecule type" value="Genomic_DNA"/>
</dbReference>
<keyword evidence="14" id="KW-1185">Reference proteome</keyword>
<evidence type="ECO:0000256" key="5">
    <source>
        <dbReference type="ARBA" id="ARBA00023065"/>
    </source>
</evidence>
<evidence type="ECO:0000259" key="11">
    <source>
        <dbReference type="SMART" id="SM00062"/>
    </source>
</evidence>
<evidence type="ECO:0000256" key="6">
    <source>
        <dbReference type="ARBA" id="ARBA00023136"/>
    </source>
</evidence>
<dbReference type="Proteomes" id="UP000198820">
    <property type="component" value="Unassembled WGS sequence"/>
</dbReference>
<evidence type="ECO:0000256" key="4">
    <source>
        <dbReference type="ARBA" id="ARBA00022989"/>
    </source>
</evidence>
<evidence type="ECO:0000256" key="8">
    <source>
        <dbReference type="ARBA" id="ARBA00023180"/>
    </source>
</evidence>
<dbReference type="GO" id="GO:0015276">
    <property type="term" value="F:ligand-gated monoatomic ion channel activity"/>
    <property type="evidence" value="ECO:0007669"/>
    <property type="project" value="InterPro"/>
</dbReference>
<dbReference type="Gene3D" id="1.10.287.70">
    <property type="match status" value="1"/>
</dbReference>
<organism evidence="13 14">
    <name type="scientific">Psychroflexus halocasei</name>
    <dbReference type="NCBI Taxonomy" id="908615"/>
    <lineage>
        <taxon>Bacteria</taxon>
        <taxon>Pseudomonadati</taxon>
        <taxon>Bacteroidota</taxon>
        <taxon>Flavobacteriia</taxon>
        <taxon>Flavobacteriales</taxon>
        <taxon>Flavobacteriaceae</taxon>
        <taxon>Psychroflexus</taxon>
    </lineage>
</organism>
<dbReference type="Pfam" id="PF00497">
    <property type="entry name" value="SBP_bac_3"/>
    <property type="match status" value="1"/>
</dbReference>
<gene>
    <name evidence="13" type="ORF">SAMN05421540_10497</name>
</gene>
<evidence type="ECO:0000256" key="1">
    <source>
        <dbReference type="ARBA" id="ARBA00004141"/>
    </source>
</evidence>
<keyword evidence="8" id="KW-0325">Glycoprotein</keyword>
<feature type="transmembrane region" description="Helical" evidence="10">
    <location>
        <begin position="217"/>
        <end position="238"/>
    </location>
</feature>
<dbReference type="Pfam" id="PF00060">
    <property type="entry name" value="Lig_chan"/>
    <property type="match status" value="1"/>
</dbReference>
<keyword evidence="4 10" id="KW-1133">Transmembrane helix</keyword>
<evidence type="ECO:0000313" key="13">
    <source>
        <dbReference type="EMBL" id="SEA23756.1"/>
    </source>
</evidence>
<dbReference type="SUPFAM" id="SSF53850">
    <property type="entry name" value="Periplasmic binding protein-like II"/>
    <property type="match status" value="1"/>
</dbReference>
<dbReference type="SUPFAM" id="SSF81324">
    <property type="entry name" value="Voltage-gated potassium channels"/>
    <property type="match status" value="1"/>
</dbReference>
<accession>A0A1H3ZJ18</accession>
<dbReference type="AlphaFoldDB" id="A0A1H3ZJ18"/>
<evidence type="ECO:0000313" key="14">
    <source>
        <dbReference type="Proteomes" id="UP000198820"/>
    </source>
</evidence>
<protein>
    <submittedName>
        <fullName evidence="13">Polar amino acid transport system substrate-binding protein</fullName>
    </submittedName>
</protein>
<dbReference type="Gene3D" id="3.40.190.10">
    <property type="entry name" value="Periplasmic binding protein-like II"/>
    <property type="match status" value="3"/>
</dbReference>
<evidence type="ECO:0000256" key="2">
    <source>
        <dbReference type="ARBA" id="ARBA00022448"/>
    </source>
</evidence>
<keyword evidence="3 10" id="KW-0812">Transmembrane</keyword>
<keyword evidence="7" id="KW-0675">Receptor</keyword>
<reference evidence="13 14" key="1">
    <citation type="submission" date="2016-10" db="EMBL/GenBank/DDBJ databases">
        <authorList>
            <person name="de Groot N.N."/>
        </authorList>
    </citation>
    <scope>NUCLEOTIDE SEQUENCE [LARGE SCALE GENOMIC DNA]</scope>
    <source>
        <strain evidence="13 14">DSM 23581</strain>
    </source>
</reference>
<feature type="domain" description="Ionotropic glutamate receptor C-terminal" evidence="12">
    <location>
        <begin position="41"/>
        <end position="371"/>
    </location>
</feature>
<name>A0A1H3ZJ18_9FLAO</name>
<keyword evidence="5" id="KW-0406">Ion transport</keyword>
<evidence type="ECO:0000256" key="10">
    <source>
        <dbReference type="SAM" id="Phobius"/>
    </source>
</evidence>
<keyword evidence="2" id="KW-0813">Transport</keyword>
<proteinExistence type="predicted"/>
<comment type="subcellular location">
    <subcellularLocation>
        <location evidence="1">Membrane</location>
        <topology evidence="1">Multi-pass membrane protein</topology>
    </subcellularLocation>
</comment>
<dbReference type="InterPro" id="IPR001320">
    <property type="entry name" value="Iontro_rcpt_C"/>
</dbReference>
<evidence type="ECO:0000256" key="7">
    <source>
        <dbReference type="ARBA" id="ARBA00023170"/>
    </source>
</evidence>
<feature type="transmembrane region" description="Helical" evidence="10">
    <location>
        <begin position="151"/>
        <end position="172"/>
    </location>
</feature>
<evidence type="ECO:0000256" key="3">
    <source>
        <dbReference type="ARBA" id="ARBA00022692"/>
    </source>
</evidence>
<keyword evidence="9" id="KW-0407">Ion channel</keyword>
<keyword evidence="6 10" id="KW-0472">Membrane</keyword>
<evidence type="ECO:0000259" key="12">
    <source>
        <dbReference type="SMART" id="SM00079"/>
    </source>
</evidence>
<feature type="domain" description="Solute-binding protein family 3/N-terminal" evidence="11">
    <location>
        <begin position="41"/>
        <end position="372"/>
    </location>
</feature>
<dbReference type="GO" id="GO:0016020">
    <property type="term" value="C:membrane"/>
    <property type="evidence" value="ECO:0007669"/>
    <property type="project" value="UniProtKB-SubCell"/>
</dbReference>
<dbReference type="STRING" id="908615.SAMN05421540_10497"/>
<dbReference type="InterPro" id="IPR001638">
    <property type="entry name" value="Solute-binding_3/MltF_N"/>
</dbReference>
<dbReference type="SMART" id="SM00079">
    <property type="entry name" value="PBPe"/>
    <property type="match status" value="1"/>
</dbReference>
<dbReference type="PANTHER" id="PTHR18966">
    <property type="entry name" value="IONOTROPIC GLUTAMATE RECEPTOR"/>
    <property type="match status" value="1"/>
</dbReference>
<dbReference type="SMART" id="SM00062">
    <property type="entry name" value="PBPb"/>
    <property type="match status" value="1"/>
</dbReference>
<sequence>MISSRFLIDKNKIFLFLIFVLTTFNFVHAQENKVDTLKTKILKIGVAGNEPFVFTTDGDVSGGIAIEIWEDIALEENWDYEYQIFDSADKALRKLGRNDLDIVVGPLSITSNRLERMQFSQPFYNSSLAIVSREDDFSLWNAIKPLFSIKLILAVAVFLFILAIVGTLLWLAERNKSPDQFPHDPINGIATGMWLAIVTMSTTGYGDKAPITVSGRIIAGAWMVISIISATSMVAGIASTLTLSSLGTTTITNIEQLSDRKAATVQGSPSENFLRENKVKVSNVASLDDAFDQLKSNDVDAVVYDRPQLLYHLKNETENQLHLAKAEYYKQGYGFAFPKNDNRFIYRVNRALLEHAEKQETVRIIDYYLDKDE</sequence>